<dbReference type="AlphaFoldDB" id="A0ABD1MP62"/>
<name>A0ABD1MP62_9FABA</name>
<dbReference type="GO" id="GO:0016020">
    <property type="term" value="C:membrane"/>
    <property type="evidence" value="ECO:0007669"/>
    <property type="project" value="UniProtKB-SubCell"/>
</dbReference>
<keyword evidence="3" id="KW-0732">Signal</keyword>
<protein>
    <submittedName>
        <fullName evidence="8">Uncharacterized protein</fullName>
    </submittedName>
</protein>
<evidence type="ECO:0000256" key="5">
    <source>
        <dbReference type="ARBA" id="ARBA00023136"/>
    </source>
</evidence>
<evidence type="ECO:0000256" key="7">
    <source>
        <dbReference type="ARBA" id="ARBA00023180"/>
    </source>
</evidence>
<keyword evidence="6" id="KW-0675">Receptor</keyword>
<keyword evidence="4" id="KW-0677">Repeat</keyword>
<dbReference type="Proteomes" id="UP001603857">
    <property type="component" value="Unassembled WGS sequence"/>
</dbReference>
<dbReference type="SUPFAM" id="SSF52058">
    <property type="entry name" value="L domain-like"/>
    <property type="match status" value="1"/>
</dbReference>
<evidence type="ECO:0000256" key="4">
    <source>
        <dbReference type="ARBA" id="ARBA00022737"/>
    </source>
</evidence>
<evidence type="ECO:0000256" key="2">
    <source>
        <dbReference type="ARBA" id="ARBA00022614"/>
    </source>
</evidence>
<organism evidence="8 9">
    <name type="scientific">Flemingia macrophylla</name>
    <dbReference type="NCBI Taxonomy" id="520843"/>
    <lineage>
        <taxon>Eukaryota</taxon>
        <taxon>Viridiplantae</taxon>
        <taxon>Streptophyta</taxon>
        <taxon>Embryophyta</taxon>
        <taxon>Tracheophyta</taxon>
        <taxon>Spermatophyta</taxon>
        <taxon>Magnoliopsida</taxon>
        <taxon>eudicotyledons</taxon>
        <taxon>Gunneridae</taxon>
        <taxon>Pentapetalae</taxon>
        <taxon>rosids</taxon>
        <taxon>fabids</taxon>
        <taxon>Fabales</taxon>
        <taxon>Fabaceae</taxon>
        <taxon>Papilionoideae</taxon>
        <taxon>50 kb inversion clade</taxon>
        <taxon>NPAAA clade</taxon>
        <taxon>indigoferoid/millettioid clade</taxon>
        <taxon>Phaseoleae</taxon>
        <taxon>Flemingia</taxon>
    </lineage>
</organism>
<dbReference type="PROSITE" id="PS51450">
    <property type="entry name" value="LRR"/>
    <property type="match status" value="1"/>
</dbReference>
<accession>A0ABD1MP62</accession>
<evidence type="ECO:0000256" key="3">
    <source>
        <dbReference type="ARBA" id="ARBA00022729"/>
    </source>
</evidence>
<dbReference type="EMBL" id="JBGMDY010000004">
    <property type="protein sequence ID" value="KAL2337456.1"/>
    <property type="molecule type" value="Genomic_DNA"/>
</dbReference>
<dbReference type="Pfam" id="PF13855">
    <property type="entry name" value="LRR_8"/>
    <property type="match status" value="1"/>
</dbReference>
<keyword evidence="9" id="KW-1185">Reference proteome</keyword>
<evidence type="ECO:0000256" key="6">
    <source>
        <dbReference type="ARBA" id="ARBA00023170"/>
    </source>
</evidence>
<dbReference type="InterPro" id="IPR011009">
    <property type="entry name" value="Kinase-like_dom_sf"/>
</dbReference>
<dbReference type="PANTHER" id="PTHR48053">
    <property type="entry name" value="LEUCINE RICH REPEAT FAMILY PROTEIN, EXPRESSED"/>
    <property type="match status" value="1"/>
</dbReference>
<evidence type="ECO:0000313" key="8">
    <source>
        <dbReference type="EMBL" id="KAL2337456.1"/>
    </source>
</evidence>
<comment type="caution">
    <text evidence="8">The sequence shown here is derived from an EMBL/GenBank/DDBJ whole genome shotgun (WGS) entry which is preliminary data.</text>
</comment>
<dbReference type="Gene3D" id="3.80.10.10">
    <property type="entry name" value="Ribonuclease Inhibitor"/>
    <property type="match status" value="1"/>
</dbReference>
<dbReference type="InterPro" id="IPR001611">
    <property type="entry name" value="Leu-rich_rpt"/>
</dbReference>
<dbReference type="Pfam" id="PF00560">
    <property type="entry name" value="LRR_1"/>
    <property type="match status" value="1"/>
</dbReference>
<keyword evidence="7" id="KW-0325">Glycoprotein</keyword>
<dbReference type="InterPro" id="IPR051716">
    <property type="entry name" value="Plant_RL_S/T_kinase"/>
</dbReference>
<dbReference type="InterPro" id="IPR032675">
    <property type="entry name" value="LRR_dom_sf"/>
</dbReference>
<keyword evidence="2" id="KW-0433">Leucine-rich repeat</keyword>
<dbReference type="SUPFAM" id="SSF56112">
    <property type="entry name" value="Protein kinase-like (PK-like)"/>
    <property type="match status" value="1"/>
</dbReference>
<dbReference type="Gene3D" id="1.10.510.10">
    <property type="entry name" value="Transferase(Phosphotransferase) domain 1"/>
    <property type="match status" value="1"/>
</dbReference>
<dbReference type="FunFam" id="3.80.10.10:FF:000041">
    <property type="entry name" value="LRR receptor-like serine/threonine-protein kinase ERECTA"/>
    <property type="match status" value="1"/>
</dbReference>
<reference evidence="8 9" key="1">
    <citation type="submission" date="2024-08" db="EMBL/GenBank/DDBJ databases">
        <title>Insights into the chromosomal genome structure of Flemingia macrophylla.</title>
        <authorList>
            <person name="Ding Y."/>
            <person name="Zhao Y."/>
            <person name="Bi W."/>
            <person name="Wu M."/>
            <person name="Zhao G."/>
            <person name="Gong Y."/>
            <person name="Li W."/>
            <person name="Zhang P."/>
        </authorList>
    </citation>
    <scope>NUCLEOTIDE SEQUENCE [LARGE SCALE GENOMIC DNA]</scope>
    <source>
        <strain evidence="8">DYQJB</strain>
        <tissue evidence="8">Leaf</tissue>
    </source>
</reference>
<keyword evidence="5" id="KW-0472">Membrane</keyword>
<evidence type="ECO:0000313" key="9">
    <source>
        <dbReference type="Proteomes" id="UP001603857"/>
    </source>
</evidence>
<sequence>MALYIFHPIAGSIPIQLANLTQLTRLYLHDNLLTGSIPSTLGHLKKLFDLDLHSNQITGFIPRGLGNSSLKFLYLSHNSLFGSIPSKIANSMKLIEVDLSHNNLTGSIPPLIFQCPSIRNVDLSCNLLNGSITSQINCVYNLNLSHNFLEEKCDVYSFGVVTLETLTGRDPRELISFLSNSTTQNMLLKDLLDPRLALSICQKDTQDIMIVVSIALACLCSKPKFRPSMQDVSCELSNFKMTLLSSFHEISIHQLMTREICHPSCKSQD</sequence>
<evidence type="ECO:0000256" key="1">
    <source>
        <dbReference type="ARBA" id="ARBA00004479"/>
    </source>
</evidence>
<gene>
    <name evidence="8" type="ORF">Fmac_011902</name>
</gene>
<comment type="subcellular location">
    <subcellularLocation>
        <location evidence="1">Membrane</location>
        <topology evidence="1">Single-pass type I membrane protein</topology>
    </subcellularLocation>
</comment>
<dbReference type="PANTHER" id="PTHR48053:SF126">
    <property type="entry name" value="MDIS1-INTERACTING RECEPTOR LIKE KINASE 2-LIKE ISOFORM X1"/>
    <property type="match status" value="1"/>
</dbReference>
<proteinExistence type="predicted"/>